<dbReference type="InterPro" id="IPR002877">
    <property type="entry name" value="RNA_MeTrfase_FtsJ_dom"/>
</dbReference>
<evidence type="ECO:0000256" key="2">
    <source>
        <dbReference type="ARBA" id="ARBA00022679"/>
    </source>
</evidence>
<keyword evidence="7" id="KW-1185">Reference proteome</keyword>
<dbReference type="Gene3D" id="3.40.50.150">
    <property type="entry name" value="Vaccinia Virus protein VP39"/>
    <property type="match status" value="2"/>
</dbReference>
<sequence length="377" mass="41827">MGKSSKDKRDVYYRLAKEEGWRARSAFKLLQINEDFNIFNVGTKDEDVKIVAVDLQAMAPIPGVIQIQGDITKALNITTHVLKKGGNFVAKVFSLQIFRGKDVSLLYSQLKIFFPLVSVFKPRSSRNSSIEAFVVCQNYSPPEGYIPNMANPLLDHHYACELRKTDRLAKPGQPEQATAGTADNHSAADSSKVGTMKEEECVVHTGTGGSEPRETGGVTEATEKLNTCELRKTDRLAKPGQPEQATAGTADNHSAADSSKVGTMKEEECVVHTGTGGSEPRETGGVTEATEKLNMADYEREVNLLNLRLRDVKRETFVEHWNNVFDFVYLYDELFLCLYVAEGKVDLPLLQHGRRTRGMDVTVLTAVREKPDPFLVL</sequence>
<evidence type="ECO:0000313" key="7">
    <source>
        <dbReference type="Proteomes" id="UP001164746"/>
    </source>
</evidence>
<dbReference type="Pfam" id="PF01728">
    <property type="entry name" value="FtsJ"/>
    <property type="match status" value="1"/>
</dbReference>
<keyword evidence="2" id="KW-0808">Transferase</keyword>
<feature type="region of interest" description="Disordered" evidence="4">
    <location>
        <begin position="232"/>
        <end position="263"/>
    </location>
</feature>
<evidence type="ECO:0000313" key="6">
    <source>
        <dbReference type="EMBL" id="WAR15114.1"/>
    </source>
</evidence>
<feature type="compositionally biased region" description="Polar residues" evidence="4">
    <location>
        <begin position="243"/>
        <end position="261"/>
    </location>
</feature>
<reference evidence="6" key="1">
    <citation type="submission" date="2022-11" db="EMBL/GenBank/DDBJ databases">
        <title>Centuries of genome instability and evolution in soft-shell clam transmissible cancer (bioRxiv).</title>
        <authorList>
            <person name="Hart S.F.M."/>
            <person name="Yonemitsu M.A."/>
            <person name="Giersch R.M."/>
            <person name="Beal B.F."/>
            <person name="Arriagada G."/>
            <person name="Davis B.W."/>
            <person name="Ostrander E.A."/>
            <person name="Goff S.P."/>
            <person name="Metzger M.J."/>
        </authorList>
    </citation>
    <scope>NUCLEOTIDE SEQUENCE</scope>
    <source>
        <strain evidence="6">MELC-2E11</strain>
        <tissue evidence="6">Siphon/mantle</tissue>
    </source>
</reference>
<feature type="region of interest" description="Disordered" evidence="4">
    <location>
        <begin position="170"/>
        <end position="196"/>
    </location>
</feature>
<keyword evidence="1" id="KW-0489">Methyltransferase</keyword>
<name>A0ABY7F1Q2_MYAAR</name>
<keyword evidence="3" id="KW-0949">S-adenosyl-L-methionine</keyword>
<dbReference type="PANTHER" id="PTHR10920:SF12">
    <property type="entry name" value="TRNA (CYTIDINE(32)_GUANOSINE(34)-2'-O)-METHYLTRANSFERASE-RELATED"/>
    <property type="match status" value="1"/>
</dbReference>
<organism evidence="6 7">
    <name type="scientific">Mya arenaria</name>
    <name type="common">Soft-shell clam</name>
    <dbReference type="NCBI Taxonomy" id="6604"/>
    <lineage>
        <taxon>Eukaryota</taxon>
        <taxon>Metazoa</taxon>
        <taxon>Spiralia</taxon>
        <taxon>Lophotrochozoa</taxon>
        <taxon>Mollusca</taxon>
        <taxon>Bivalvia</taxon>
        <taxon>Autobranchia</taxon>
        <taxon>Heteroconchia</taxon>
        <taxon>Euheterodonta</taxon>
        <taxon>Imparidentia</taxon>
        <taxon>Neoheterodontei</taxon>
        <taxon>Myida</taxon>
        <taxon>Myoidea</taxon>
        <taxon>Myidae</taxon>
        <taxon>Mya</taxon>
    </lineage>
</organism>
<accession>A0ABY7F1Q2</accession>
<feature type="compositionally biased region" description="Polar residues" evidence="4">
    <location>
        <begin position="175"/>
        <end position="193"/>
    </location>
</feature>
<dbReference type="EMBL" id="CP111020">
    <property type="protein sequence ID" value="WAR15114.1"/>
    <property type="molecule type" value="Genomic_DNA"/>
</dbReference>
<feature type="domain" description="Ribosomal RNA methyltransferase FtsJ" evidence="5">
    <location>
        <begin position="73"/>
        <end position="139"/>
    </location>
</feature>
<proteinExistence type="predicted"/>
<evidence type="ECO:0000259" key="5">
    <source>
        <dbReference type="Pfam" id="PF01728"/>
    </source>
</evidence>
<evidence type="ECO:0000256" key="4">
    <source>
        <dbReference type="SAM" id="MobiDB-lite"/>
    </source>
</evidence>
<evidence type="ECO:0000256" key="1">
    <source>
        <dbReference type="ARBA" id="ARBA00022603"/>
    </source>
</evidence>
<dbReference type="SUPFAM" id="SSF53335">
    <property type="entry name" value="S-adenosyl-L-methionine-dependent methyltransferases"/>
    <property type="match status" value="1"/>
</dbReference>
<dbReference type="PANTHER" id="PTHR10920">
    <property type="entry name" value="RIBOSOMAL RNA METHYLTRANSFERASE"/>
    <property type="match status" value="1"/>
</dbReference>
<dbReference type="InterPro" id="IPR029063">
    <property type="entry name" value="SAM-dependent_MTases_sf"/>
</dbReference>
<dbReference type="Proteomes" id="UP001164746">
    <property type="component" value="Chromosome 9"/>
</dbReference>
<evidence type="ECO:0000256" key="3">
    <source>
        <dbReference type="ARBA" id="ARBA00022691"/>
    </source>
</evidence>
<gene>
    <name evidence="6" type="ORF">MAR_005219</name>
</gene>
<dbReference type="InterPro" id="IPR050082">
    <property type="entry name" value="RNA_methyltr_RlmE"/>
</dbReference>
<protein>
    <submittedName>
        <fullName evidence="6">TRM7-like protein</fullName>
    </submittedName>
</protein>